<dbReference type="AlphaFoldDB" id="A0A1L7XTC9"/>
<gene>
    <name evidence="2" type="ORF">PAC_18137</name>
</gene>
<evidence type="ECO:0000313" key="2">
    <source>
        <dbReference type="EMBL" id="CZR68238.1"/>
    </source>
</evidence>
<accession>A0A1L7XTC9</accession>
<evidence type="ECO:0000256" key="1">
    <source>
        <dbReference type="SAM" id="MobiDB-lite"/>
    </source>
</evidence>
<organism evidence="2 3">
    <name type="scientific">Phialocephala subalpina</name>
    <dbReference type="NCBI Taxonomy" id="576137"/>
    <lineage>
        <taxon>Eukaryota</taxon>
        <taxon>Fungi</taxon>
        <taxon>Dikarya</taxon>
        <taxon>Ascomycota</taxon>
        <taxon>Pezizomycotina</taxon>
        <taxon>Leotiomycetes</taxon>
        <taxon>Helotiales</taxon>
        <taxon>Mollisiaceae</taxon>
        <taxon>Phialocephala</taxon>
        <taxon>Phialocephala fortinii species complex</taxon>
    </lineage>
</organism>
<keyword evidence="3" id="KW-1185">Reference proteome</keyword>
<protein>
    <submittedName>
        <fullName evidence="2">Uncharacterized protein</fullName>
    </submittedName>
</protein>
<dbReference type="EMBL" id="FJOG01000052">
    <property type="protein sequence ID" value="CZR68238.1"/>
    <property type="molecule type" value="Genomic_DNA"/>
</dbReference>
<sequence length="148" mass="16062">MLAVYEVLNSMVTRINSALRQDNSGEADSSSTNKAGYRGGYNNTNVMSGLSLNDLIPSNGSGNRSYPTGTGQAGSSHETTPSSGLGFQFDLDLMSMPMDSLGAMIDMPASLDWDVFDNHVRPQQLSEETWPELSLDDFGFGNNYDYNL</sequence>
<dbReference type="Proteomes" id="UP000184330">
    <property type="component" value="Unassembled WGS sequence"/>
</dbReference>
<reference evidence="2 3" key="1">
    <citation type="submission" date="2016-03" db="EMBL/GenBank/DDBJ databases">
        <authorList>
            <person name="Ploux O."/>
        </authorList>
    </citation>
    <scope>NUCLEOTIDE SEQUENCE [LARGE SCALE GENOMIC DNA]</scope>
    <source>
        <strain evidence="2 3">UAMH 11012</strain>
    </source>
</reference>
<name>A0A1L7XTC9_9HELO</name>
<evidence type="ECO:0000313" key="3">
    <source>
        <dbReference type="Proteomes" id="UP000184330"/>
    </source>
</evidence>
<feature type="region of interest" description="Disordered" evidence="1">
    <location>
        <begin position="57"/>
        <end position="82"/>
    </location>
</feature>
<proteinExistence type="predicted"/>